<evidence type="ECO:0000259" key="8">
    <source>
        <dbReference type="Pfam" id="PF00814"/>
    </source>
</evidence>
<dbReference type="InterPro" id="IPR000905">
    <property type="entry name" value="Gcp-like_dom"/>
</dbReference>
<feature type="binding site" evidence="7">
    <location>
        <position position="174"/>
    </location>
    <ligand>
        <name>substrate</name>
    </ligand>
</feature>
<dbReference type="Proteomes" id="UP001595377">
    <property type="component" value="Unassembled WGS sequence"/>
</dbReference>
<evidence type="ECO:0000256" key="1">
    <source>
        <dbReference type="ARBA" id="ARBA00022679"/>
    </source>
</evidence>
<keyword evidence="2 7" id="KW-0819">tRNA processing</keyword>
<accession>A0ABV7DCJ8</accession>
<keyword evidence="1 7" id="KW-0808">Transferase</keyword>
<evidence type="ECO:0000256" key="4">
    <source>
        <dbReference type="ARBA" id="ARBA00023004"/>
    </source>
</evidence>
<comment type="caution">
    <text evidence="9">The sequence shown here is derived from an EMBL/GenBank/DDBJ whole genome shotgun (WGS) entry which is preliminary data.</text>
</comment>
<dbReference type="InterPro" id="IPR043129">
    <property type="entry name" value="ATPase_NBD"/>
</dbReference>
<dbReference type="RefSeq" id="WP_257314895.1">
    <property type="nucleotide sequence ID" value="NZ_JANFDG010000008.1"/>
</dbReference>
<keyword evidence="10" id="KW-1185">Reference proteome</keyword>
<comment type="cofactor">
    <cofactor evidence="7">
        <name>Fe(2+)</name>
        <dbReference type="ChEBI" id="CHEBI:29033"/>
    </cofactor>
    <text evidence="7">Binds 1 Fe(2+) ion per subunit.</text>
</comment>
<dbReference type="InterPro" id="IPR022450">
    <property type="entry name" value="TsaD"/>
</dbReference>
<dbReference type="NCBIfam" id="TIGR00329">
    <property type="entry name" value="gcp_kae1"/>
    <property type="match status" value="1"/>
</dbReference>
<dbReference type="NCBIfam" id="TIGR03723">
    <property type="entry name" value="T6A_TsaD_YgjD"/>
    <property type="match status" value="1"/>
</dbReference>
<protein>
    <recommendedName>
        <fullName evidence="7">tRNA N6-adenosine threonylcarbamoyltransferase</fullName>
        <ecNumber evidence="7">2.3.1.234</ecNumber>
    </recommendedName>
    <alternativeName>
        <fullName evidence="7">N6-L-threonylcarbamoyladenine synthase</fullName>
        <shortName evidence="7">t(6)A synthase</shortName>
    </alternativeName>
    <alternativeName>
        <fullName evidence="7">t(6)A37 threonylcarbamoyladenosine biosynthesis protein TsaD</fullName>
    </alternativeName>
    <alternativeName>
        <fullName evidence="7">tRNA threonylcarbamoyladenosine biosynthesis protein TsaD</fullName>
    </alternativeName>
</protein>
<evidence type="ECO:0000313" key="10">
    <source>
        <dbReference type="Proteomes" id="UP001595377"/>
    </source>
</evidence>
<keyword evidence="7" id="KW-0963">Cytoplasm</keyword>
<dbReference type="PANTHER" id="PTHR11735">
    <property type="entry name" value="TRNA N6-ADENOSINE THREONYLCARBAMOYLTRANSFERASE"/>
    <property type="match status" value="1"/>
</dbReference>
<dbReference type="PANTHER" id="PTHR11735:SF6">
    <property type="entry name" value="TRNA N6-ADENOSINE THREONYLCARBAMOYLTRANSFERASE, MITOCHONDRIAL"/>
    <property type="match status" value="1"/>
</dbReference>
<evidence type="ECO:0000256" key="2">
    <source>
        <dbReference type="ARBA" id="ARBA00022694"/>
    </source>
</evidence>
<sequence length="364" mass="38055">MSSHLTILGIETSCDETAAAVVARDAAGRGEILGEVVLSQLDEHSAYGGVVPEIAARAHVEALDSLIAEALARAGRTLESVDAIAATSGPGLIGGLIVGLMTGKAIARATGKPLYAVNHLEGHALTARLTDGLSFPYLMLLVSGGHTQLVLIKGVDDYERWGTTIDDALGEAFDKTAKLLGLSYPGGPAVERMAKNGDPKRFAFPRPLVGEARLDFSFSGLKTAVRQAAESIAPVTEQDVADICASFQRAVSRTLKDRIGRGLDRFRSLHPGIATPALVVAGGVAANAELRATLQALCDAHRFRFVAPPLNLCTDNAAMIAWAGLERMAAGLPADDLAVAPRSRWPLDRQAATLLGSGKRGAKA</sequence>
<dbReference type="EC" id="2.3.1.234" evidence="7"/>
<dbReference type="PRINTS" id="PR00789">
    <property type="entry name" value="OSIALOPTASE"/>
</dbReference>
<evidence type="ECO:0000256" key="7">
    <source>
        <dbReference type="HAMAP-Rule" id="MF_01445"/>
    </source>
</evidence>
<dbReference type="InterPro" id="IPR017861">
    <property type="entry name" value="KAE1/TsaD"/>
</dbReference>
<keyword evidence="3 7" id="KW-0479">Metal-binding</keyword>
<dbReference type="EMBL" id="JBHRSP010000005">
    <property type="protein sequence ID" value="MFC3072258.1"/>
    <property type="molecule type" value="Genomic_DNA"/>
</dbReference>
<dbReference type="SUPFAM" id="SSF53067">
    <property type="entry name" value="Actin-like ATPase domain"/>
    <property type="match status" value="2"/>
</dbReference>
<feature type="binding site" evidence="7">
    <location>
        <position position="315"/>
    </location>
    <ligand>
        <name>Fe cation</name>
        <dbReference type="ChEBI" id="CHEBI:24875"/>
    </ligand>
</feature>
<feature type="binding site" evidence="7">
    <location>
        <position position="123"/>
    </location>
    <ligand>
        <name>Fe cation</name>
        <dbReference type="ChEBI" id="CHEBI:24875"/>
    </ligand>
</feature>
<organism evidence="9 10">
    <name type="scientific">Shinella pollutisoli</name>
    <dbReference type="NCBI Taxonomy" id="2250594"/>
    <lineage>
        <taxon>Bacteria</taxon>
        <taxon>Pseudomonadati</taxon>
        <taxon>Pseudomonadota</taxon>
        <taxon>Alphaproteobacteria</taxon>
        <taxon>Hyphomicrobiales</taxon>
        <taxon>Rhizobiaceae</taxon>
        <taxon>Shinella</taxon>
    </lineage>
</organism>
<comment type="catalytic activity">
    <reaction evidence="6 7">
        <text>L-threonylcarbamoyladenylate + adenosine(37) in tRNA = N(6)-L-threonylcarbamoyladenosine(37) in tRNA + AMP + H(+)</text>
        <dbReference type="Rhea" id="RHEA:37059"/>
        <dbReference type="Rhea" id="RHEA-COMP:10162"/>
        <dbReference type="Rhea" id="RHEA-COMP:10163"/>
        <dbReference type="ChEBI" id="CHEBI:15378"/>
        <dbReference type="ChEBI" id="CHEBI:73682"/>
        <dbReference type="ChEBI" id="CHEBI:74411"/>
        <dbReference type="ChEBI" id="CHEBI:74418"/>
        <dbReference type="ChEBI" id="CHEBI:456215"/>
        <dbReference type="EC" id="2.3.1.234"/>
    </reaction>
</comment>
<evidence type="ECO:0000313" key="9">
    <source>
        <dbReference type="EMBL" id="MFC3072258.1"/>
    </source>
</evidence>
<feature type="binding site" evidence="7">
    <location>
        <position position="187"/>
    </location>
    <ligand>
        <name>substrate</name>
    </ligand>
</feature>
<feature type="binding site" evidence="7">
    <location>
        <position position="119"/>
    </location>
    <ligand>
        <name>Fe cation</name>
        <dbReference type="ChEBI" id="CHEBI:24875"/>
    </ligand>
</feature>
<keyword evidence="5 7" id="KW-0012">Acyltransferase</keyword>
<proteinExistence type="inferred from homology"/>
<feature type="domain" description="Gcp-like" evidence="8">
    <location>
        <begin position="31"/>
        <end position="322"/>
    </location>
</feature>
<feature type="binding site" evidence="7">
    <location>
        <begin position="141"/>
        <end position="145"/>
    </location>
    <ligand>
        <name>substrate</name>
    </ligand>
</feature>
<dbReference type="GO" id="GO:0061711">
    <property type="term" value="F:tRNA N(6)-L-threonylcarbamoyladenine synthase activity"/>
    <property type="evidence" value="ECO:0007669"/>
    <property type="project" value="UniProtKB-EC"/>
</dbReference>
<dbReference type="Gene3D" id="3.30.420.40">
    <property type="match status" value="2"/>
</dbReference>
<comment type="subcellular location">
    <subcellularLocation>
        <location evidence="7">Cytoplasm</location>
    </subcellularLocation>
</comment>
<name>A0ABV7DCJ8_9HYPH</name>
<dbReference type="HAMAP" id="MF_01445">
    <property type="entry name" value="TsaD"/>
    <property type="match status" value="1"/>
</dbReference>
<evidence type="ECO:0000256" key="6">
    <source>
        <dbReference type="ARBA" id="ARBA00048117"/>
    </source>
</evidence>
<evidence type="ECO:0000256" key="5">
    <source>
        <dbReference type="ARBA" id="ARBA00023315"/>
    </source>
</evidence>
<comment type="similarity">
    <text evidence="7">Belongs to the KAE1 / TsaD family.</text>
</comment>
<gene>
    <name evidence="7 9" type="primary">tsaD</name>
    <name evidence="9" type="ORF">ACFOHH_03980</name>
</gene>
<feature type="binding site" evidence="7">
    <location>
        <position position="287"/>
    </location>
    <ligand>
        <name>substrate</name>
    </ligand>
</feature>
<keyword evidence="4 7" id="KW-0408">Iron</keyword>
<dbReference type="Pfam" id="PF00814">
    <property type="entry name" value="TsaD"/>
    <property type="match status" value="1"/>
</dbReference>
<dbReference type="CDD" id="cd24133">
    <property type="entry name" value="ASKHA_NBD_TsaD_bac"/>
    <property type="match status" value="1"/>
</dbReference>
<feature type="binding site" evidence="7">
    <location>
        <position position="191"/>
    </location>
    <ligand>
        <name>substrate</name>
    </ligand>
</feature>
<evidence type="ECO:0000256" key="3">
    <source>
        <dbReference type="ARBA" id="ARBA00022723"/>
    </source>
</evidence>
<reference evidence="10" key="1">
    <citation type="journal article" date="2019" name="Int. J. Syst. Evol. Microbiol.">
        <title>The Global Catalogue of Microorganisms (GCM) 10K type strain sequencing project: providing services to taxonomists for standard genome sequencing and annotation.</title>
        <authorList>
            <consortium name="The Broad Institute Genomics Platform"/>
            <consortium name="The Broad Institute Genome Sequencing Center for Infectious Disease"/>
            <person name="Wu L."/>
            <person name="Ma J."/>
        </authorList>
    </citation>
    <scope>NUCLEOTIDE SEQUENCE [LARGE SCALE GENOMIC DNA]</scope>
    <source>
        <strain evidence="10">KCTC 52677</strain>
    </source>
</reference>
<comment type="function">
    <text evidence="7">Required for the formation of a threonylcarbamoyl group on adenosine at position 37 (t(6)A37) in tRNAs that read codons beginning with adenine. Is involved in the transfer of the threonylcarbamoyl moiety of threonylcarbamoyl-AMP (TC-AMP) to the N6 group of A37, together with TsaE and TsaB. TsaD likely plays a direct catalytic role in this reaction.</text>
</comment>